<dbReference type="PANTHER" id="PTHR46380">
    <property type="entry name" value="CYCLIN-D-BINDING MYB-LIKE TRANSCRIPTION FACTOR 1"/>
    <property type="match status" value="1"/>
</dbReference>
<dbReference type="GO" id="GO:0000978">
    <property type="term" value="F:RNA polymerase II cis-regulatory region sequence-specific DNA binding"/>
    <property type="evidence" value="ECO:0007669"/>
    <property type="project" value="TreeGrafter"/>
</dbReference>
<dbReference type="InterPro" id="IPR051651">
    <property type="entry name" value="DMTF1_DNA-bind_reg"/>
</dbReference>
<keyword evidence="8" id="KW-1185">Reference proteome</keyword>
<feature type="region of interest" description="Disordered" evidence="4">
    <location>
        <begin position="181"/>
        <end position="209"/>
    </location>
</feature>
<dbReference type="InterPro" id="IPR009057">
    <property type="entry name" value="Homeodomain-like_sf"/>
</dbReference>
<evidence type="ECO:0000313" key="8">
    <source>
        <dbReference type="Proteomes" id="UP000887013"/>
    </source>
</evidence>
<comment type="subcellular location">
    <subcellularLocation>
        <location evidence="1">Nucleus</location>
    </subcellularLocation>
</comment>
<dbReference type="InterPro" id="IPR017930">
    <property type="entry name" value="Myb_dom"/>
</dbReference>
<dbReference type="Pfam" id="PF00249">
    <property type="entry name" value="Myb_DNA-binding"/>
    <property type="match status" value="1"/>
</dbReference>
<keyword evidence="2" id="KW-0238">DNA-binding</keyword>
<evidence type="ECO:0000313" key="7">
    <source>
        <dbReference type="EMBL" id="GFU20309.1"/>
    </source>
</evidence>
<evidence type="ECO:0000256" key="4">
    <source>
        <dbReference type="SAM" id="MobiDB-lite"/>
    </source>
</evidence>
<dbReference type="GO" id="GO:0000981">
    <property type="term" value="F:DNA-binding transcription factor activity, RNA polymerase II-specific"/>
    <property type="evidence" value="ECO:0007669"/>
    <property type="project" value="TreeGrafter"/>
</dbReference>
<dbReference type="PROSITE" id="PS50090">
    <property type="entry name" value="MYB_LIKE"/>
    <property type="match status" value="1"/>
</dbReference>
<organism evidence="7 8">
    <name type="scientific">Nephila pilipes</name>
    <name type="common">Giant wood spider</name>
    <name type="synonym">Nephila maculata</name>
    <dbReference type="NCBI Taxonomy" id="299642"/>
    <lineage>
        <taxon>Eukaryota</taxon>
        <taxon>Metazoa</taxon>
        <taxon>Ecdysozoa</taxon>
        <taxon>Arthropoda</taxon>
        <taxon>Chelicerata</taxon>
        <taxon>Arachnida</taxon>
        <taxon>Araneae</taxon>
        <taxon>Araneomorphae</taxon>
        <taxon>Entelegynae</taxon>
        <taxon>Araneoidea</taxon>
        <taxon>Nephilidae</taxon>
        <taxon>Nephila</taxon>
    </lineage>
</organism>
<evidence type="ECO:0000256" key="1">
    <source>
        <dbReference type="ARBA" id="ARBA00004123"/>
    </source>
</evidence>
<dbReference type="OrthoDB" id="5812619at2759"/>
<feature type="domain" description="Myb-like" evidence="5">
    <location>
        <begin position="716"/>
        <end position="778"/>
    </location>
</feature>
<sequence>MKKRHKDLDYKDFDMNDEVVQKKNKRKSLDNDDLVINDKAAQKEKKKGNVEHIIMQQISEDQTDAITLNNVKSKRNLKEKYCEKNNLNLEDDVSLVKVNEELEYVNELSQDILETSKSKAKKYKRHKKNSNVISFSCDDESGGKEIETIGVKLSTIFNVKNKDVDFENNIFDMNDTVVQKKKKKHKRKDSDNNFDMSGEGVQKNEEKEGNDEHFFMEKITEQQTDAITVREEELVYENLFGQKIVETSKKKAKKHKSHKKNSSFNIFNSGDESLEKEITAVDEDLSKHKDKNLNYDLDVIDKVVQKKKKHKRKDSDNNVDISDETVKKSNENEDNGEQCFMKQIPEQQTDAITVSNIKEKRKLKEKYFPENNLDLKDNVSPIKEREEPVYENLFGQEIVGTSKNKVKKHKGYEKKSNHFFNSEDKIGGKEIVVNEDSFTNVTRKSLPLGERKIPTPNNLEILQNLSPCVSRFQQSSSDCTFLEKDIYKKTKQKITPSHDAPNILAIKDIELMSKTASYTNDKSKLRNHEDASDYELAKDNVFSKTSSNFTLDLEPEPVDFSVPLLHSDEKAIMLTPERKAFLEENNVSIASGRWSKEEDAILRRNYHEFGEKFGINDPYLLLGIGRHARSMDVGKFLKAKHFFARLGKDLNNRSLRSIYVRARALFNPLQTKEKFSKQKIADLKHVHNIFGRKWSAIGSILDKSDGSCHVSYMWHNKEVNKGKWTTEEESNLINAIKTVANTEDISSNNIQTLSWEHVARLVPTRNEFQCRHYWTDHLAWDPNVTERKRWNLHSYAKLIHLLKNDYFVSTEKEINWKELHKHFIDVAPSHFFLRKKWTYLKQFLPKLENLKYLKILDLFWEKYKNYM</sequence>
<dbReference type="PANTHER" id="PTHR46380:SF2">
    <property type="entry name" value="CYCLIN-D-BINDING MYB-LIKE TRANSCRIPTION FACTOR 1"/>
    <property type="match status" value="1"/>
</dbReference>
<dbReference type="Gene3D" id="1.10.10.60">
    <property type="entry name" value="Homeodomain-like"/>
    <property type="match status" value="1"/>
</dbReference>
<reference evidence="7" key="1">
    <citation type="submission" date="2020-08" db="EMBL/GenBank/DDBJ databases">
        <title>Multicomponent nature underlies the extraordinary mechanical properties of spider dragline silk.</title>
        <authorList>
            <person name="Kono N."/>
            <person name="Nakamura H."/>
            <person name="Mori M."/>
            <person name="Yoshida Y."/>
            <person name="Ohtoshi R."/>
            <person name="Malay A.D."/>
            <person name="Moran D.A.P."/>
            <person name="Tomita M."/>
            <person name="Numata K."/>
            <person name="Arakawa K."/>
        </authorList>
    </citation>
    <scope>NUCLEOTIDE SEQUENCE</scope>
</reference>
<dbReference type="GO" id="GO:0005634">
    <property type="term" value="C:nucleus"/>
    <property type="evidence" value="ECO:0007669"/>
    <property type="project" value="UniProtKB-SubCell"/>
</dbReference>
<dbReference type="Proteomes" id="UP000887013">
    <property type="component" value="Unassembled WGS sequence"/>
</dbReference>
<feature type="domain" description="HTH myb-type" evidence="6">
    <location>
        <begin position="716"/>
        <end position="782"/>
    </location>
</feature>
<dbReference type="SMART" id="SM00717">
    <property type="entry name" value="SANT"/>
    <property type="match status" value="3"/>
</dbReference>
<evidence type="ECO:0000256" key="2">
    <source>
        <dbReference type="ARBA" id="ARBA00023125"/>
    </source>
</evidence>
<accession>A0A8X6QDX7</accession>
<keyword evidence="3" id="KW-0539">Nucleus</keyword>
<evidence type="ECO:0000256" key="3">
    <source>
        <dbReference type="ARBA" id="ARBA00023242"/>
    </source>
</evidence>
<dbReference type="InterPro" id="IPR001005">
    <property type="entry name" value="SANT/Myb"/>
</dbReference>
<dbReference type="PROSITE" id="PS51294">
    <property type="entry name" value="HTH_MYB"/>
    <property type="match status" value="1"/>
</dbReference>
<comment type="caution">
    <text evidence="7">The sequence shown here is derived from an EMBL/GenBank/DDBJ whole genome shotgun (WGS) entry which is preliminary data.</text>
</comment>
<evidence type="ECO:0000259" key="6">
    <source>
        <dbReference type="PROSITE" id="PS51294"/>
    </source>
</evidence>
<evidence type="ECO:0000259" key="5">
    <source>
        <dbReference type="PROSITE" id="PS50090"/>
    </source>
</evidence>
<feature type="region of interest" description="Disordered" evidence="4">
    <location>
        <begin position="306"/>
        <end position="334"/>
    </location>
</feature>
<name>A0A8X6QDX7_NEPPI</name>
<proteinExistence type="predicted"/>
<dbReference type="AlphaFoldDB" id="A0A8X6QDX7"/>
<gene>
    <name evidence="7" type="primary">TTF1</name>
    <name evidence="7" type="ORF">NPIL_704931</name>
</gene>
<protein>
    <submittedName>
        <fullName evidence="7">Transcription termination factor 1</fullName>
    </submittedName>
</protein>
<dbReference type="SUPFAM" id="SSF46689">
    <property type="entry name" value="Homeodomain-like"/>
    <property type="match status" value="1"/>
</dbReference>
<dbReference type="EMBL" id="BMAW01080589">
    <property type="protein sequence ID" value="GFU20309.1"/>
    <property type="molecule type" value="Genomic_DNA"/>
</dbReference>
<dbReference type="CDD" id="cd00167">
    <property type="entry name" value="SANT"/>
    <property type="match status" value="1"/>
</dbReference>